<comment type="caution">
    <text evidence="1">The sequence shown here is derived from an EMBL/GenBank/DDBJ whole genome shotgun (WGS) entry which is preliminary data.</text>
</comment>
<accession>A0A4Y2LG63</accession>
<sequence>MSSNEAFWRIFAFPIHERYLSVQQLAVHLENGQRVYFTNETAAQQANAPRETTLTDYFKLFQEDIFAQKILYRQQPSYYTYNNKKWSRRKRENPVEGHPDVQFDIYFMITIKCQIQKLN</sequence>
<dbReference type="EMBL" id="BGPR01276744">
    <property type="protein sequence ID" value="GBN13160.1"/>
    <property type="molecule type" value="Genomic_DNA"/>
</dbReference>
<organism evidence="1 2">
    <name type="scientific">Araneus ventricosus</name>
    <name type="common">Orbweaver spider</name>
    <name type="synonym">Epeira ventricosa</name>
    <dbReference type="NCBI Taxonomy" id="182803"/>
    <lineage>
        <taxon>Eukaryota</taxon>
        <taxon>Metazoa</taxon>
        <taxon>Ecdysozoa</taxon>
        <taxon>Arthropoda</taxon>
        <taxon>Chelicerata</taxon>
        <taxon>Arachnida</taxon>
        <taxon>Araneae</taxon>
        <taxon>Araneomorphae</taxon>
        <taxon>Entelegynae</taxon>
        <taxon>Araneoidea</taxon>
        <taxon>Araneidae</taxon>
        <taxon>Araneus</taxon>
    </lineage>
</organism>
<evidence type="ECO:0000313" key="2">
    <source>
        <dbReference type="Proteomes" id="UP000499080"/>
    </source>
</evidence>
<name>A0A4Y2LG63_ARAVE</name>
<dbReference type="AlphaFoldDB" id="A0A4Y2LG63"/>
<evidence type="ECO:0000313" key="1">
    <source>
        <dbReference type="EMBL" id="GBN13160.1"/>
    </source>
</evidence>
<gene>
    <name evidence="1" type="ORF">AVEN_21033_1</name>
</gene>
<protein>
    <submittedName>
        <fullName evidence="1">Uncharacterized protein</fullName>
    </submittedName>
</protein>
<proteinExistence type="predicted"/>
<reference evidence="1 2" key="1">
    <citation type="journal article" date="2019" name="Sci. Rep.">
        <title>Orb-weaving spider Araneus ventricosus genome elucidates the spidroin gene catalogue.</title>
        <authorList>
            <person name="Kono N."/>
            <person name="Nakamura H."/>
            <person name="Ohtoshi R."/>
            <person name="Moran D.A.P."/>
            <person name="Shinohara A."/>
            <person name="Yoshida Y."/>
            <person name="Fujiwara M."/>
            <person name="Mori M."/>
            <person name="Tomita M."/>
            <person name="Arakawa K."/>
        </authorList>
    </citation>
    <scope>NUCLEOTIDE SEQUENCE [LARGE SCALE GENOMIC DNA]</scope>
</reference>
<dbReference type="Proteomes" id="UP000499080">
    <property type="component" value="Unassembled WGS sequence"/>
</dbReference>
<dbReference type="OrthoDB" id="8121869at2759"/>
<keyword evidence="2" id="KW-1185">Reference proteome</keyword>